<dbReference type="PANTHER" id="PTHR37175">
    <property type="entry name" value="BNAA08G28800D PROTEIN"/>
    <property type="match status" value="1"/>
</dbReference>
<accession>W1PMU2</accession>
<dbReference type="EMBL" id="KI393119">
    <property type="protein sequence ID" value="ERN09026.1"/>
    <property type="molecule type" value="Genomic_DNA"/>
</dbReference>
<feature type="compositionally biased region" description="Low complexity" evidence="1">
    <location>
        <begin position="54"/>
        <end position="66"/>
    </location>
</feature>
<dbReference type="HOGENOM" id="CLU_135252_0_0_1"/>
<name>W1PMU2_AMBTC</name>
<organism evidence="2 3">
    <name type="scientific">Amborella trichopoda</name>
    <dbReference type="NCBI Taxonomy" id="13333"/>
    <lineage>
        <taxon>Eukaryota</taxon>
        <taxon>Viridiplantae</taxon>
        <taxon>Streptophyta</taxon>
        <taxon>Embryophyta</taxon>
        <taxon>Tracheophyta</taxon>
        <taxon>Spermatophyta</taxon>
        <taxon>Magnoliopsida</taxon>
        <taxon>Amborellales</taxon>
        <taxon>Amborellaceae</taxon>
        <taxon>Amborella</taxon>
    </lineage>
</organism>
<dbReference type="PANTHER" id="PTHR37175:SF1">
    <property type="entry name" value="CONSTANS-LIKE PROTEIN-RELATED"/>
    <property type="match status" value="1"/>
</dbReference>
<evidence type="ECO:0000313" key="3">
    <source>
        <dbReference type="Proteomes" id="UP000017836"/>
    </source>
</evidence>
<dbReference type="eggNOG" id="KOG0760">
    <property type="taxonomic scope" value="Eukaryota"/>
</dbReference>
<proteinExistence type="predicted"/>
<sequence length="168" mass="18734">MSMPSHICSEDPATDSDTLSDGPDYEPISSEPDTSEDSSWINNGESYYPNEHISSLSLHDSNPSSPICNGFSETELGNGYFSLIPNGNMIEQEAIEEEEKDEREINASESAISTAFQEDEERRNAPLPAERSSAIIDAMRGVSFHGSPPPWVDRVPEDRWLEILRRSR</sequence>
<dbReference type="Proteomes" id="UP000017836">
    <property type="component" value="Unassembled WGS sequence"/>
</dbReference>
<reference evidence="3" key="1">
    <citation type="journal article" date="2013" name="Science">
        <title>The Amborella genome and the evolution of flowering plants.</title>
        <authorList>
            <consortium name="Amborella Genome Project"/>
        </authorList>
    </citation>
    <scope>NUCLEOTIDE SEQUENCE [LARGE SCALE GENOMIC DNA]</scope>
</reference>
<gene>
    <name evidence="2" type="ORF">AMTR_s00153p00095400</name>
</gene>
<dbReference type="Gramene" id="ERN09026">
    <property type="protein sequence ID" value="ERN09026"/>
    <property type="gene ID" value="AMTR_s00153p00095400"/>
</dbReference>
<dbReference type="KEGG" id="atr:18437166"/>
<dbReference type="AlphaFoldDB" id="W1PMU2"/>
<feature type="region of interest" description="Disordered" evidence="1">
    <location>
        <begin position="51"/>
        <end position="70"/>
    </location>
</feature>
<evidence type="ECO:0000313" key="2">
    <source>
        <dbReference type="EMBL" id="ERN09026.1"/>
    </source>
</evidence>
<protein>
    <submittedName>
        <fullName evidence="2">Uncharacterized protein</fullName>
    </submittedName>
</protein>
<evidence type="ECO:0000256" key="1">
    <source>
        <dbReference type="SAM" id="MobiDB-lite"/>
    </source>
</evidence>
<feature type="region of interest" description="Disordered" evidence="1">
    <location>
        <begin position="1"/>
        <end position="46"/>
    </location>
</feature>
<keyword evidence="3" id="KW-1185">Reference proteome</keyword>
<dbReference type="OrthoDB" id="1933769at2759"/>